<dbReference type="InterPro" id="IPR020625">
    <property type="entry name" value="Schiff_base-form_aldolases_AS"/>
</dbReference>
<evidence type="ECO:0000256" key="3">
    <source>
        <dbReference type="PIRNR" id="PIRNR001365"/>
    </source>
</evidence>
<dbReference type="RefSeq" id="WP_282590478.1">
    <property type="nucleotide sequence ID" value="NZ_JAPAAF010000003.1"/>
</dbReference>
<dbReference type="GO" id="GO:0019262">
    <property type="term" value="P:N-acetylneuraminate catabolic process"/>
    <property type="evidence" value="ECO:0007669"/>
    <property type="project" value="TreeGrafter"/>
</dbReference>
<dbReference type="InterPro" id="IPR013785">
    <property type="entry name" value="Aldolase_TIM"/>
</dbReference>
<dbReference type="AlphaFoldDB" id="A0AA41Y9F8"/>
<dbReference type="SMART" id="SM01130">
    <property type="entry name" value="DHDPS"/>
    <property type="match status" value="1"/>
</dbReference>
<keyword evidence="1 3" id="KW-0456">Lyase</keyword>
<accession>A0AA41Y9F8</accession>
<evidence type="ECO:0000256" key="4">
    <source>
        <dbReference type="PIRSR" id="PIRSR001365-1"/>
    </source>
</evidence>
<reference evidence="6" key="1">
    <citation type="submission" date="2022-10" db="EMBL/GenBank/DDBJ databases">
        <title>Gaoshiqiia sediminis gen. nov., sp. nov., isolated from coastal sediment.</title>
        <authorList>
            <person name="Yu W.X."/>
            <person name="Mu D.S."/>
            <person name="Du J.Z."/>
            <person name="Liang Y.Q."/>
        </authorList>
    </citation>
    <scope>NUCLEOTIDE SEQUENCE</scope>
    <source>
        <strain evidence="6">A06</strain>
    </source>
</reference>
<feature type="active site" description="Proton donor/acceptor" evidence="4">
    <location>
        <position position="140"/>
    </location>
</feature>
<evidence type="ECO:0000256" key="5">
    <source>
        <dbReference type="PIRSR" id="PIRSR001365-2"/>
    </source>
</evidence>
<dbReference type="CDD" id="cd00408">
    <property type="entry name" value="DHDPS-like"/>
    <property type="match status" value="1"/>
</dbReference>
<protein>
    <submittedName>
        <fullName evidence="6">Dihydrodipicolinate synthase family protein</fullName>
    </submittedName>
</protein>
<dbReference type="PANTHER" id="PTHR42849">
    <property type="entry name" value="N-ACETYLNEURAMINATE LYASE"/>
    <property type="match status" value="1"/>
</dbReference>
<evidence type="ECO:0000256" key="2">
    <source>
        <dbReference type="ARBA" id="ARBA00023270"/>
    </source>
</evidence>
<dbReference type="PANTHER" id="PTHR42849:SF1">
    <property type="entry name" value="N-ACETYLNEURAMINATE LYASE"/>
    <property type="match status" value="1"/>
</dbReference>
<dbReference type="SUPFAM" id="SSF51569">
    <property type="entry name" value="Aldolase"/>
    <property type="match status" value="1"/>
</dbReference>
<feature type="binding site" evidence="5">
    <location>
        <position position="52"/>
    </location>
    <ligand>
        <name>pyruvate</name>
        <dbReference type="ChEBI" id="CHEBI:15361"/>
    </ligand>
</feature>
<evidence type="ECO:0000256" key="1">
    <source>
        <dbReference type="ARBA" id="ARBA00023239"/>
    </source>
</evidence>
<dbReference type="EMBL" id="JAPAAF010000003">
    <property type="protein sequence ID" value="MCW0481868.1"/>
    <property type="molecule type" value="Genomic_DNA"/>
</dbReference>
<comment type="caution">
    <text evidence="6">The sequence shown here is derived from an EMBL/GenBank/DDBJ whole genome shotgun (WGS) entry which is preliminary data.</text>
</comment>
<proteinExistence type="inferred from homology"/>
<dbReference type="PROSITE" id="PS00666">
    <property type="entry name" value="DHDPS_2"/>
    <property type="match status" value="1"/>
</dbReference>
<dbReference type="Pfam" id="PF00701">
    <property type="entry name" value="DHDPS"/>
    <property type="match status" value="1"/>
</dbReference>
<organism evidence="6 7">
    <name type="scientific">Gaoshiqia sediminis</name>
    <dbReference type="NCBI Taxonomy" id="2986998"/>
    <lineage>
        <taxon>Bacteria</taxon>
        <taxon>Pseudomonadati</taxon>
        <taxon>Bacteroidota</taxon>
        <taxon>Bacteroidia</taxon>
        <taxon>Marinilabiliales</taxon>
        <taxon>Prolixibacteraceae</taxon>
        <taxon>Gaoshiqia</taxon>
    </lineage>
</organism>
<sequence length="308" mass="34215">MQPNFSMPLRGIVPPLVTPLIDNETLDVAGLERLIEHVIAGGVHGIFLLGTTGEFASLSYKLREELIRLSCGFVKGRVPVMVGISDSAFAESLNLARKAAQYGADAVVITPPYYFESGQPELLEYLNRIMKDMPLPLFIYNMPVHTKVMFAPETVRAAAEIPGIIGMKDSSANLAYFNQVRYLLRERPDFTFMVGPEEITAEFVLMGGHGGVNGGANMFPKLYVDLYKAAAARDFDTLLPLQQKVMQISTGIYKVGKFGSSYLKGLKCALSVMGICSDFMAEPFHRFNDPERKRIEQVLEELNYQELL</sequence>
<dbReference type="PRINTS" id="PR00146">
    <property type="entry name" value="DHPICSNTHASE"/>
</dbReference>
<dbReference type="Gene3D" id="3.20.20.70">
    <property type="entry name" value="Aldolase class I"/>
    <property type="match status" value="1"/>
</dbReference>
<feature type="binding site" evidence="5">
    <location>
        <position position="212"/>
    </location>
    <ligand>
        <name>pyruvate</name>
        <dbReference type="ChEBI" id="CHEBI:15361"/>
    </ligand>
</feature>
<dbReference type="GO" id="GO:0008747">
    <property type="term" value="F:N-acetylneuraminate lyase activity"/>
    <property type="evidence" value="ECO:0007669"/>
    <property type="project" value="TreeGrafter"/>
</dbReference>
<comment type="similarity">
    <text evidence="3">Belongs to the DapA family.</text>
</comment>
<dbReference type="PIRSF" id="PIRSF001365">
    <property type="entry name" value="DHDPS"/>
    <property type="match status" value="1"/>
</dbReference>
<evidence type="ECO:0000313" key="6">
    <source>
        <dbReference type="EMBL" id="MCW0481868.1"/>
    </source>
</evidence>
<dbReference type="Proteomes" id="UP001163821">
    <property type="component" value="Unassembled WGS sequence"/>
</dbReference>
<name>A0AA41Y9F8_9BACT</name>
<keyword evidence="7" id="KW-1185">Reference proteome</keyword>
<feature type="active site" description="Schiff-base intermediate with substrate" evidence="4">
    <location>
        <position position="168"/>
    </location>
</feature>
<keyword evidence="2" id="KW-0704">Schiff base</keyword>
<dbReference type="GO" id="GO:0005829">
    <property type="term" value="C:cytosol"/>
    <property type="evidence" value="ECO:0007669"/>
    <property type="project" value="TreeGrafter"/>
</dbReference>
<gene>
    <name evidence="6" type="ORF">N2K84_03940</name>
</gene>
<evidence type="ECO:0000313" key="7">
    <source>
        <dbReference type="Proteomes" id="UP001163821"/>
    </source>
</evidence>
<dbReference type="InterPro" id="IPR002220">
    <property type="entry name" value="DapA-like"/>
</dbReference>